<dbReference type="EMBL" id="CP104205">
    <property type="protein sequence ID" value="UWX54908.1"/>
    <property type="molecule type" value="Genomic_DNA"/>
</dbReference>
<accession>A0ABY5Y7A7</accession>
<keyword evidence="2" id="KW-1185">Reference proteome</keyword>
<organism evidence="1 2">
    <name type="scientific">Maribacter litopenaei</name>
    <dbReference type="NCBI Taxonomy" id="2976127"/>
    <lineage>
        <taxon>Bacteria</taxon>
        <taxon>Pseudomonadati</taxon>
        <taxon>Bacteroidota</taxon>
        <taxon>Flavobacteriia</taxon>
        <taxon>Flavobacteriales</taxon>
        <taxon>Flavobacteriaceae</taxon>
        <taxon>Maribacter</taxon>
    </lineage>
</organism>
<name>A0ABY5Y7A7_9FLAO</name>
<dbReference type="Proteomes" id="UP001059209">
    <property type="component" value="Chromosome"/>
</dbReference>
<evidence type="ECO:0000313" key="2">
    <source>
        <dbReference type="Proteomes" id="UP001059209"/>
    </source>
</evidence>
<dbReference type="RefSeq" id="WP_260572762.1">
    <property type="nucleotide sequence ID" value="NZ_CP104205.1"/>
</dbReference>
<gene>
    <name evidence="1" type="ORF">NYZ99_19570</name>
</gene>
<protein>
    <recommendedName>
        <fullName evidence="3">KTSC domain-containing protein</fullName>
    </recommendedName>
</protein>
<reference evidence="1" key="1">
    <citation type="submission" date="2022-09" db="EMBL/GenBank/DDBJ databases">
        <title>Maribacter litopenaei sp. nov., isolated from the intestinal tract of the Pacific White Shrimp, Litopenaeus vannamei.</title>
        <authorList>
            <person name="Kim S.Y."/>
            <person name="Hwang C.Y."/>
        </authorList>
    </citation>
    <scope>NUCLEOTIDE SEQUENCE</scope>
    <source>
        <strain evidence="1">HL-LV01</strain>
    </source>
</reference>
<proteinExistence type="predicted"/>
<evidence type="ECO:0008006" key="3">
    <source>
        <dbReference type="Google" id="ProtNLM"/>
    </source>
</evidence>
<sequence length="82" mass="9817">MEDTFKTETTDFFEITYGFSNKEALFYTCVVYKNSVGKPYAVYEWLDTEPEFYRRINAQGFHSKKTFDTLRECILYHGEEII</sequence>
<evidence type="ECO:0000313" key="1">
    <source>
        <dbReference type="EMBL" id="UWX54908.1"/>
    </source>
</evidence>